<dbReference type="InterPro" id="IPR031854">
    <property type="entry name" value="FidL-like"/>
</dbReference>
<dbReference type="AlphaFoldDB" id="A0A285AXW0"/>
<organism evidence="1 2">
    <name type="scientific">Klebsiella grimontii</name>
    <dbReference type="NCBI Taxonomy" id="2058152"/>
    <lineage>
        <taxon>Bacteria</taxon>
        <taxon>Pseudomonadati</taxon>
        <taxon>Pseudomonadota</taxon>
        <taxon>Gammaproteobacteria</taxon>
        <taxon>Enterobacterales</taxon>
        <taxon>Enterobacteriaceae</taxon>
        <taxon>Klebsiella/Raoultella group</taxon>
        <taxon>Klebsiella</taxon>
    </lineage>
</organism>
<gene>
    <name evidence="1" type="ORF">KOSB73_210023</name>
</gene>
<name>A0A285AXW0_9ENTR</name>
<protein>
    <submittedName>
        <fullName evidence="1">Uncharacterized protein</fullName>
    </submittedName>
</protein>
<dbReference type="EMBL" id="FZTC01000014">
    <property type="protein sequence ID" value="SNU33529.1"/>
    <property type="molecule type" value="Genomic_DNA"/>
</dbReference>
<sequence>MEAAMRLAPRPFFALSSLVFIAAAGFCAWKLLPVENGGVMSCSTKAIMRFENMEKENVNGNIHFNFAANGKGSMVVEGYTDSAAGWLYLQRYVKFSYTSKRISTTERHYRISKWESSASSIDESPDVIFDYFMREMSDSHDGLFLNAQKLNEKAILLSSINSPLYVCTLKSGSKLD</sequence>
<proteinExistence type="predicted"/>
<evidence type="ECO:0000313" key="2">
    <source>
        <dbReference type="Proteomes" id="UP000220639"/>
    </source>
</evidence>
<reference evidence="2" key="1">
    <citation type="submission" date="2017-08" db="EMBL/GenBank/DDBJ databases">
        <authorList>
            <person name="Brisse S."/>
        </authorList>
    </citation>
    <scope>NUCLEOTIDE SEQUENCE [LARGE SCALE GENOMIC DNA]</scope>
    <source>
        <strain evidence="2">06D021</strain>
    </source>
</reference>
<dbReference type="Pfam" id="PF15941">
    <property type="entry name" value="FidL_like"/>
    <property type="match status" value="1"/>
</dbReference>
<accession>A0A285AXW0</accession>
<evidence type="ECO:0000313" key="1">
    <source>
        <dbReference type="EMBL" id="SNU33529.1"/>
    </source>
</evidence>
<dbReference type="Proteomes" id="UP000220639">
    <property type="component" value="Unassembled WGS sequence"/>
</dbReference>